<dbReference type="GO" id="GO:0140114">
    <property type="term" value="P:cellular detoxification of fluoride"/>
    <property type="evidence" value="ECO:0007669"/>
    <property type="project" value="UniProtKB-UniRule"/>
</dbReference>
<sequence length="115" mass="12696">MNIFLIAIGGFFGSAARFYLSVKANKRLIGTWTANISGSFLLAVLLVLSEKEITPEWLWGLLGIGFCGSYTTFSTFGNEALQLIISNQYKKALGYILSSLIISIVIVFSVFRLFL</sequence>
<evidence type="ECO:0000256" key="8">
    <source>
        <dbReference type="ARBA" id="ARBA00035585"/>
    </source>
</evidence>
<keyword evidence="5 10" id="KW-0472">Membrane</keyword>
<evidence type="ECO:0000313" key="12">
    <source>
        <dbReference type="Proteomes" id="UP000216498"/>
    </source>
</evidence>
<evidence type="ECO:0000256" key="1">
    <source>
        <dbReference type="ARBA" id="ARBA00004651"/>
    </source>
</evidence>
<protein>
    <recommendedName>
        <fullName evidence="10">Fluoride-specific ion channel FluC</fullName>
    </recommendedName>
</protein>
<gene>
    <name evidence="10" type="primary">fluC</name>
    <name evidence="10" type="synonym">crcB</name>
    <name evidence="11" type="ORF">CIL03_10445</name>
</gene>
<evidence type="ECO:0000256" key="4">
    <source>
        <dbReference type="ARBA" id="ARBA00022989"/>
    </source>
</evidence>
<dbReference type="EMBL" id="NPMS01000004">
    <property type="protein sequence ID" value="OZU88699.1"/>
    <property type="molecule type" value="Genomic_DNA"/>
</dbReference>
<name>A0A265NB67_9BACI</name>
<keyword evidence="3 10" id="KW-0812">Transmembrane</keyword>
<evidence type="ECO:0000256" key="9">
    <source>
        <dbReference type="ARBA" id="ARBA00049940"/>
    </source>
</evidence>
<feature type="transmembrane region" description="Helical" evidence="10">
    <location>
        <begin position="93"/>
        <end position="114"/>
    </location>
</feature>
<evidence type="ECO:0000256" key="6">
    <source>
        <dbReference type="ARBA" id="ARBA00023303"/>
    </source>
</evidence>
<dbReference type="OrthoDB" id="9815830at2"/>
<evidence type="ECO:0000256" key="7">
    <source>
        <dbReference type="ARBA" id="ARBA00035120"/>
    </source>
</evidence>
<dbReference type="PANTHER" id="PTHR28259">
    <property type="entry name" value="FLUORIDE EXPORT PROTEIN 1-RELATED"/>
    <property type="match status" value="1"/>
</dbReference>
<dbReference type="GO" id="GO:0005886">
    <property type="term" value="C:plasma membrane"/>
    <property type="evidence" value="ECO:0007669"/>
    <property type="project" value="UniProtKB-SubCell"/>
</dbReference>
<reference evidence="11 12" key="1">
    <citation type="submission" date="2017-08" db="EMBL/GenBank/DDBJ databases">
        <title>Virgibacillus indicus sp. nov. and Virgibacillus profoundi sp. nov, two moderately halophilic bacteria isolated from marine sediment by using the Microfluidic Streak Plate.</title>
        <authorList>
            <person name="Xu B."/>
            <person name="Hu B."/>
            <person name="Wang J."/>
            <person name="Zhu Y."/>
            <person name="Huang L."/>
            <person name="Du W."/>
            <person name="Huang Y."/>
        </authorList>
    </citation>
    <scope>NUCLEOTIDE SEQUENCE [LARGE SCALE GENOMIC DNA]</scope>
    <source>
        <strain evidence="11 12">IO3-P2-C2</strain>
    </source>
</reference>
<proteinExistence type="inferred from homology"/>
<comment type="catalytic activity">
    <reaction evidence="8">
        <text>fluoride(in) = fluoride(out)</text>
        <dbReference type="Rhea" id="RHEA:76159"/>
        <dbReference type="ChEBI" id="CHEBI:17051"/>
    </reaction>
    <physiologicalReaction direction="left-to-right" evidence="8">
        <dbReference type="Rhea" id="RHEA:76160"/>
    </physiologicalReaction>
</comment>
<keyword evidence="6 10" id="KW-0407">Ion channel</keyword>
<evidence type="ECO:0000313" key="11">
    <source>
        <dbReference type="EMBL" id="OZU88699.1"/>
    </source>
</evidence>
<feature type="transmembrane region" description="Helical" evidence="10">
    <location>
        <begin position="57"/>
        <end position="73"/>
    </location>
</feature>
<keyword evidence="10" id="KW-0915">Sodium</keyword>
<feature type="binding site" evidence="10">
    <location>
        <position position="68"/>
    </location>
    <ligand>
        <name>Na(+)</name>
        <dbReference type="ChEBI" id="CHEBI:29101"/>
        <note>structural</note>
    </ligand>
</feature>
<feature type="transmembrane region" description="Helical" evidence="10">
    <location>
        <begin position="28"/>
        <end position="48"/>
    </location>
</feature>
<comment type="subcellular location">
    <subcellularLocation>
        <location evidence="1 10">Cell membrane</location>
        <topology evidence="1 10">Multi-pass membrane protein</topology>
    </subcellularLocation>
</comment>
<dbReference type="Pfam" id="PF02537">
    <property type="entry name" value="CRCB"/>
    <property type="match status" value="1"/>
</dbReference>
<comment type="activity regulation">
    <text evidence="10">Na(+) is not transported, but it plays an essential structural role and its presence is essential for fluoride channel function.</text>
</comment>
<evidence type="ECO:0000256" key="5">
    <source>
        <dbReference type="ARBA" id="ARBA00023136"/>
    </source>
</evidence>
<accession>A0A265NB67</accession>
<feature type="binding site" evidence="10">
    <location>
        <position position="71"/>
    </location>
    <ligand>
        <name>Na(+)</name>
        <dbReference type="ChEBI" id="CHEBI:29101"/>
        <note>structural</note>
    </ligand>
</feature>
<evidence type="ECO:0000256" key="10">
    <source>
        <dbReference type="HAMAP-Rule" id="MF_00454"/>
    </source>
</evidence>
<keyword evidence="2 10" id="KW-1003">Cell membrane</keyword>
<dbReference type="AlphaFoldDB" id="A0A265NB67"/>
<keyword evidence="12" id="KW-1185">Reference proteome</keyword>
<comment type="caution">
    <text evidence="11">The sequence shown here is derived from an EMBL/GenBank/DDBJ whole genome shotgun (WGS) entry which is preliminary data.</text>
</comment>
<keyword evidence="4 10" id="KW-1133">Transmembrane helix</keyword>
<dbReference type="HAMAP" id="MF_00454">
    <property type="entry name" value="FluC"/>
    <property type="match status" value="1"/>
</dbReference>
<dbReference type="NCBIfam" id="TIGR00494">
    <property type="entry name" value="crcB"/>
    <property type="match status" value="1"/>
</dbReference>
<organism evidence="11 12">
    <name type="scientific">Virgibacillus indicus</name>
    <dbReference type="NCBI Taxonomy" id="2024554"/>
    <lineage>
        <taxon>Bacteria</taxon>
        <taxon>Bacillati</taxon>
        <taxon>Bacillota</taxon>
        <taxon>Bacilli</taxon>
        <taxon>Bacillales</taxon>
        <taxon>Bacillaceae</taxon>
        <taxon>Virgibacillus</taxon>
    </lineage>
</organism>
<dbReference type="InterPro" id="IPR003691">
    <property type="entry name" value="FluC"/>
</dbReference>
<evidence type="ECO:0000256" key="2">
    <source>
        <dbReference type="ARBA" id="ARBA00022475"/>
    </source>
</evidence>
<comment type="similarity">
    <text evidence="7 10">Belongs to the fluoride channel Fluc/FEX (TC 1.A.43) family.</text>
</comment>
<dbReference type="Proteomes" id="UP000216498">
    <property type="component" value="Unassembled WGS sequence"/>
</dbReference>
<keyword evidence="10" id="KW-0813">Transport</keyword>
<dbReference type="GO" id="GO:0062054">
    <property type="term" value="F:fluoride channel activity"/>
    <property type="evidence" value="ECO:0007669"/>
    <property type="project" value="UniProtKB-UniRule"/>
</dbReference>
<keyword evidence="10" id="KW-0479">Metal-binding</keyword>
<evidence type="ECO:0000256" key="3">
    <source>
        <dbReference type="ARBA" id="ARBA00022692"/>
    </source>
</evidence>
<keyword evidence="10" id="KW-0406">Ion transport</keyword>
<dbReference type="GO" id="GO:0046872">
    <property type="term" value="F:metal ion binding"/>
    <property type="evidence" value="ECO:0007669"/>
    <property type="project" value="UniProtKB-KW"/>
</dbReference>
<comment type="function">
    <text evidence="9 10">Fluoride-specific ion channel. Important for reducing fluoride concentration in the cell, thus reducing its toxicity.</text>
</comment>
<dbReference type="PANTHER" id="PTHR28259:SF1">
    <property type="entry name" value="FLUORIDE EXPORT PROTEIN 1-RELATED"/>
    <property type="match status" value="1"/>
</dbReference>